<name>A0AAE1MMJ5_9FABA</name>
<dbReference type="GO" id="GO:0015297">
    <property type="term" value="F:antiporter activity"/>
    <property type="evidence" value="ECO:0007669"/>
    <property type="project" value="InterPro"/>
</dbReference>
<evidence type="ECO:0000313" key="14">
    <source>
        <dbReference type="Proteomes" id="UP001293593"/>
    </source>
</evidence>
<keyword evidence="3" id="KW-0633">Potassium transport</keyword>
<evidence type="ECO:0000256" key="9">
    <source>
        <dbReference type="ARBA" id="ARBA00038341"/>
    </source>
</evidence>
<comment type="subcellular location">
    <subcellularLocation>
        <location evidence="1">Membrane</location>
        <topology evidence="1">Multi-pass membrane protein</topology>
    </subcellularLocation>
</comment>
<dbReference type="GO" id="GO:1902600">
    <property type="term" value="P:proton transmembrane transport"/>
    <property type="evidence" value="ECO:0007669"/>
    <property type="project" value="InterPro"/>
</dbReference>
<keyword evidence="7" id="KW-0406">Ion transport</keyword>
<sequence>MATIQGLQSWGLLVLVIVTACLGKIFGTISVSCFLKVPWNESLVLGFLMTSKGLVELFVLNIGHDRKVLNDHTFAIMVLMALFTTFITTPIVISLYKPAKKPKKDDYKYRTIERKNPNSQLRVLSCFHSARSIPSMINLIESSRATQEHDALCVFAMHLKEFSQRSSSILIVHKARKNGLPFRNK</sequence>
<evidence type="ECO:0000256" key="7">
    <source>
        <dbReference type="ARBA" id="ARBA00023065"/>
    </source>
</evidence>
<dbReference type="GO" id="GO:0006813">
    <property type="term" value="P:potassium ion transport"/>
    <property type="evidence" value="ECO:0007669"/>
    <property type="project" value="UniProtKB-KW"/>
</dbReference>
<dbReference type="AlphaFoldDB" id="A0AAE1MMJ5"/>
<evidence type="ECO:0000259" key="12">
    <source>
        <dbReference type="Pfam" id="PF23256"/>
    </source>
</evidence>
<keyword evidence="8 10" id="KW-0472">Membrane</keyword>
<dbReference type="InterPro" id="IPR057291">
    <property type="entry name" value="CHX17_2nd"/>
</dbReference>
<feature type="transmembrane region" description="Helical" evidence="10">
    <location>
        <begin position="74"/>
        <end position="96"/>
    </location>
</feature>
<keyword evidence="6 10" id="KW-1133">Transmembrane helix</keyword>
<dbReference type="GO" id="GO:0016020">
    <property type="term" value="C:membrane"/>
    <property type="evidence" value="ECO:0007669"/>
    <property type="project" value="UniProtKB-SubCell"/>
</dbReference>
<dbReference type="EMBL" id="JAWXYG010000005">
    <property type="protein sequence ID" value="KAK4270999.1"/>
    <property type="molecule type" value="Genomic_DNA"/>
</dbReference>
<evidence type="ECO:0000256" key="2">
    <source>
        <dbReference type="ARBA" id="ARBA00022448"/>
    </source>
</evidence>
<keyword evidence="14" id="KW-1185">Reference proteome</keyword>
<evidence type="ECO:0000256" key="1">
    <source>
        <dbReference type="ARBA" id="ARBA00004141"/>
    </source>
</evidence>
<dbReference type="Pfam" id="PF23256">
    <property type="entry name" value="CHX17_2nd"/>
    <property type="match status" value="1"/>
</dbReference>
<dbReference type="InterPro" id="IPR038770">
    <property type="entry name" value="Na+/solute_symporter_sf"/>
</dbReference>
<keyword evidence="5" id="KW-0630">Potassium</keyword>
<evidence type="ECO:0000313" key="13">
    <source>
        <dbReference type="EMBL" id="KAK4270999.1"/>
    </source>
</evidence>
<organism evidence="13 14">
    <name type="scientific">Acacia crassicarpa</name>
    <name type="common">northern wattle</name>
    <dbReference type="NCBI Taxonomy" id="499986"/>
    <lineage>
        <taxon>Eukaryota</taxon>
        <taxon>Viridiplantae</taxon>
        <taxon>Streptophyta</taxon>
        <taxon>Embryophyta</taxon>
        <taxon>Tracheophyta</taxon>
        <taxon>Spermatophyta</taxon>
        <taxon>Magnoliopsida</taxon>
        <taxon>eudicotyledons</taxon>
        <taxon>Gunneridae</taxon>
        <taxon>Pentapetalae</taxon>
        <taxon>rosids</taxon>
        <taxon>fabids</taxon>
        <taxon>Fabales</taxon>
        <taxon>Fabaceae</taxon>
        <taxon>Caesalpinioideae</taxon>
        <taxon>mimosoid clade</taxon>
        <taxon>Acacieae</taxon>
        <taxon>Acacia</taxon>
    </lineage>
</organism>
<comment type="caution">
    <text evidence="13">The sequence shown here is derived from an EMBL/GenBank/DDBJ whole genome shotgun (WGS) entry which is preliminary data.</text>
</comment>
<comment type="similarity">
    <text evidence="9">Belongs to the monovalent cation:proton antiporter 2 (CPA2) transporter (TC 2.A.37) family. CHX (TC 2.A.37.4) subfamily.</text>
</comment>
<dbReference type="InterPro" id="IPR006153">
    <property type="entry name" value="Cation/H_exchanger_TM"/>
</dbReference>
<reference evidence="13" key="1">
    <citation type="submission" date="2023-10" db="EMBL/GenBank/DDBJ databases">
        <title>Chromosome-level genome of the transformable northern wattle, Acacia crassicarpa.</title>
        <authorList>
            <person name="Massaro I."/>
            <person name="Sinha N.R."/>
            <person name="Poethig S."/>
            <person name="Leichty A.R."/>
        </authorList>
    </citation>
    <scope>NUCLEOTIDE SEQUENCE</scope>
    <source>
        <strain evidence="13">Acra3RX</strain>
        <tissue evidence="13">Leaf</tissue>
    </source>
</reference>
<feature type="transmembrane region" description="Helical" evidence="10">
    <location>
        <begin position="42"/>
        <end position="62"/>
    </location>
</feature>
<dbReference type="GO" id="GO:0012505">
    <property type="term" value="C:endomembrane system"/>
    <property type="evidence" value="ECO:0007669"/>
    <property type="project" value="TreeGrafter"/>
</dbReference>
<dbReference type="Proteomes" id="UP001293593">
    <property type="component" value="Unassembled WGS sequence"/>
</dbReference>
<evidence type="ECO:0000256" key="3">
    <source>
        <dbReference type="ARBA" id="ARBA00022538"/>
    </source>
</evidence>
<protein>
    <recommendedName>
        <fullName evidence="15">Cation/H+ exchanger domain-containing protein</fullName>
    </recommendedName>
</protein>
<keyword evidence="2" id="KW-0813">Transport</keyword>
<evidence type="ECO:0000259" key="11">
    <source>
        <dbReference type="Pfam" id="PF00999"/>
    </source>
</evidence>
<dbReference type="PANTHER" id="PTHR32468">
    <property type="entry name" value="CATION/H + ANTIPORTER"/>
    <property type="match status" value="1"/>
</dbReference>
<feature type="transmembrane region" description="Helical" evidence="10">
    <location>
        <begin position="12"/>
        <end position="35"/>
    </location>
</feature>
<dbReference type="PANTHER" id="PTHR32468:SF34">
    <property type="entry name" value="CATION_H(+) ANTIPORTER 18"/>
    <property type="match status" value="1"/>
</dbReference>
<feature type="domain" description="Cation/H(+) antiporter central" evidence="12">
    <location>
        <begin position="152"/>
        <end position="184"/>
    </location>
</feature>
<evidence type="ECO:0000256" key="4">
    <source>
        <dbReference type="ARBA" id="ARBA00022692"/>
    </source>
</evidence>
<gene>
    <name evidence="13" type="ORF">QN277_019759</name>
</gene>
<evidence type="ECO:0000256" key="5">
    <source>
        <dbReference type="ARBA" id="ARBA00022958"/>
    </source>
</evidence>
<keyword evidence="4 10" id="KW-0812">Transmembrane</keyword>
<dbReference type="Gene3D" id="1.20.1530.20">
    <property type="match status" value="1"/>
</dbReference>
<accession>A0AAE1MMJ5</accession>
<evidence type="ECO:0008006" key="15">
    <source>
        <dbReference type="Google" id="ProtNLM"/>
    </source>
</evidence>
<evidence type="ECO:0000256" key="6">
    <source>
        <dbReference type="ARBA" id="ARBA00022989"/>
    </source>
</evidence>
<dbReference type="Pfam" id="PF00999">
    <property type="entry name" value="Na_H_Exchanger"/>
    <property type="match status" value="1"/>
</dbReference>
<dbReference type="InterPro" id="IPR050794">
    <property type="entry name" value="CPA2_transporter"/>
</dbReference>
<evidence type="ECO:0000256" key="8">
    <source>
        <dbReference type="ARBA" id="ARBA00023136"/>
    </source>
</evidence>
<proteinExistence type="inferred from homology"/>
<feature type="domain" description="Cation/H+ exchanger transmembrane" evidence="11">
    <location>
        <begin position="7"/>
        <end position="91"/>
    </location>
</feature>
<evidence type="ECO:0000256" key="10">
    <source>
        <dbReference type="SAM" id="Phobius"/>
    </source>
</evidence>
<dbReference type="GO" id="GO:0006885">
    <property type="term" value="P:regulation of pH"/>
    <property type="evidence" value="ECO:0007669"/>
    <property type="project" value="TreeGrafter"/>
</dbReference>